<evidence type="ECO:0000259" key="3">
    <source>
        <dbReference type="SMART" id="SM00839"/>
    </source>
</evidence>
<dbReference type="PIRSF" id="PIRSF000185">
    <property type="entry name" value="Glu_DH"/>
    <property type="match status" value="1"/>
</dbReference>
<dbReference type="InterPro" id="IPR046346">
    <property type="entry name" value="Aminoacid_DH-like_N_sf"/>
</dbReference>
<dbReference type="InterPro" id="IPR006097">
    <property type="entry name" value="Glu/Leu/Phe/Val/Trp_DH_dimer"/>
</dbReference>
<name>A0A6J6Q0A5_9ZZZZ</name>
<dbReference type="GO" id="GO:0006538">
    <property type="term" value="P:L-glutamate catabolic process"/>
    <property type="evidence" value="ECO:0007669"/>
    <property type="project" value="TreeGrafter"/>
</dbReference>
<dbReference type="CDD" id="cd01076">
    <property type="entry name" value="NAD_bind_1_Glu_DH"/>
    <property type="match status" value="1"/>
</dbReference>
<dbReference type="PROSITE" id="PS00074">
    <property type="entry name" value="GLFV_DEHYDROGENASE"/>
    <property type="match status" value="1"/>
</dbReference>
<dbReference type="Pfam" id="PF00208">
    <property type="entry name" value="ELFV_dehydrog"/>
    <property type="match status" value="1"/>
</dbReference>
<dbReference type="Pfam" id="PF02812">
    <property type="entry name" value="ELFV_dehydrog_N"/>
    <property type="match status" value="1"/>
</dbReference>
<protein>
    <submittedName>
        <fullName evidence="4">Unannotated protein</fullName>
    </submittedName>
</protein>
<evidence type="ECO:0000256" key="1">
    <source>
        <dbReference type="ARBA" id="ARBA00006382"/>
    </source>
</evidence>
<feature type="domain" description="Glutamate/phenylalanine/leucine/valine/L-tryptophan dehydrogenase C-terminal" evidence="3">
    <location>
        <begin position="191"/>
        <end position="421"/>
    </location>
</feature>
<dbReference type="AlphaFoldDB" id="A0A6J6Q0A5"/>
<sequence length="424" mass="44696">MGLLTRKELMESSNAFSLAQQQLREAAATFGIEADLVEVLAACKRSVEVSIPVTMDDGSINVFTGYRVIHNNARGPSKGGIRYHPSVTCDSTKALAMWMTWKCALMGLPFGGAKGGVTCDPHALSLGELERLTRRFTTEIVNEIGPEKDIPAPDVGTNPAVMAWIFDTYSMNQGHSVLGVVTGKPLAVGGSLGREEATGHGALFCLQEALTRLDRTVAGTRVAIQGFGNVGSVLARLLVEQGATVVAISDSTGGIHNAEGINIAGALAHKAAGGRVSDFPGGERITNDELLALDCDVLAPCALEHVITGANAGAVKASLVLEGANGPTTPEGDAVLNDRGIVVLPDVLANAGGVVVSYFEWVQGLQEYFWKEEEVNARLQAIVTRAFAETWALHERDATSMRNAAYALGVGRVAEATMIRGLYP</sequence>
<proteinExistence type="inferred from homology"/>
<dbReference type="EMBL" id="CAEZXP010000005">
    <property type="protein sequence ID" value="CAB4702793.1"/>
    <property type="molecule type" value="Genomic_DNA"/>
</dbReference>
<reference evidence="4" key="1">
    <citation type="submission" date="2020-05" db="EMBL/GenBank/DDBJ databases">
        <authorList>
            <person name="Chiriac C."/>
            <person name="Salcher M."/>
            <person name="Ghai R."/>
            <person name="Kavagutti S V."/>
        </authorList>
    </citation>
    <scope>NUCLEOTIDE SEQUENCE</scope>
</reference>
<dbReference type="PANTHER" id="PTHR11606:SF13">
    <property type="entry name" value="GLUTAMATE DEHYDROGENASE 1, MITOCHONDRIAL"/>
    <property type="match status" value="1"/>
</dbReference>
<dbReference type="SMART" id="SM00839">
    <property type="entry name" value="ELFV_dehydrog"/>
    <property type="match status" value="1"/>
</dbReference>
<dbReference type="PANTHER" id="PTHR11606">
    <property type="entry name" value="GLUTAMATE DEHYDROGENASE"/>
    <property type="match status" value="1"/>
</dbReference>
<dbReference type="InterPro" id="IPR036291">
    <property type="entry name" value="NAD(P)-bd_dom_sf"/>
</dbReference>
<gene>
    <name evidence="4" type="ORF">UFOPK2399_01465</name>
</gene>
<comment type="similarity">
    <text evidence="1">Belongs to the Glu/Leu/Phe/Val dehydrogenases family.</text>
</comment>
<organism evidence="4">
    <name type="scientific">freshwater metagenome</name>
    <dbReference type="NCBI Taxonomy" id="449393"/>
    <lineage>
        <taxon>unclassified sequences</taxon>
        <taxon>metagenomes</taxon>
        <taxon>ecological metagenomes</taxon>
    </lineage>
</organism>
<dbReference type="InterPro" id="IPR006095">
    <property type="entry name" value="Glu/Leu/Phe/Val/Trp_DH"/>
</dbReference>
<dbReference type="Gene3D" id="3.40.50.720">
    <property type="entry name" value="NAD(P)-binding Rossmann-like Domain"/>
    <property type="match status" value="1"/>
</dbReference>
<dbReference type="PRINTS" id="PR00082">
    <property type="entry name" value="GLFDHDRGNASE"/>
</dbReference>
<dbReference type="SUPFAM" id="SSF53223">
    <property type="entry name" value="Aminoacid dehydrogenase-like, N-terminal domain"/>
    <property type="match status" value="1"/>
</dbReference>
<dbReference type="InterPro" id="IPR033524">
    <property type="entry name" value="Glu/Leu/Phe/Val_DH_AS"/>
</dbReference>
<evidence type="ECO:0000256" key="2">
    <source>
        <dbReference type="ARBA" id="ARBA00023002"/>
    </source>
</evidence>
<dbReference type="InterPro" id="IPR033922">
    <property type="entry name" value="NAD_bind_Glu_DH"/>
</dbReference>
<keyword evidence="2" id="KW-0560">Oxidoreductase</keyword>
<dbReference type="Gene3D" id="3.40.50.10860">
    <property type="entry name" value="Leucine Dehydrogenase, chain A, domain 1"/>
    <property type="match status" value="1"/>
</dbReference>
<dbReference type="InterPro" id="IPR006096">
    <property type="entry name" value="Glu/Leu/Phe/Val/Trp_DH_C"/>
</dbReference>
<evidence type="ECO:0000313" key="4">
    <source>
        <dbReference type="EMBL" id="CAB4702793.1"/>
    </source>
</evidence>
<dbReference type="InterPro" id="IPR014362">
    <property type="entry name" value="Glu_DH"/>
</dbReference>
<dbReference type="SUPFAM" id="SSF51735">
    <property type="entry name" value="NAD(P)-binding Rossmann-fold domains"/>
    <property type="match status" value="1"/>
</dbReference>
<accession>A0A6J6Q0A5</accession>
<dbReference type="GO" id="GO:0004352">
    <property type="term" value="F:glutamate dehydrogenase (NAD+) activity"/>
    <property type="evidence" value="ECO:0007669"/>
    <property type="project" value="TreeGrafter"/>
</dbReference>
<dbReference type="FunFam" id="3.40.50.10860:FF:000003">
    <property type="entry name" value="Glutamate dehydrogenase"/>
    <property type="match status" value="1"/>
</dbReference>